<evidence type="ECO:0000313" key="2">
    <source>
        <dbReference type="Proteomes" id="UP000188268"/>
    </source>
</evidence>
<dbReference type="AlphaFoldDB" id="A0A1R3JLL2"/>
<comment type="caution">
    <text evidence="1">The sequence shown here is derived from an EMBL/GenBank/DDBJ whole genome shotgun (WGS) entry which is preliminary data.</text>
</comment>
<reference evidence="1 2" key="1">
    <citation type="submission" date="2013-09" db="EMBL/GenBank/DDBJ databases">
        <title>Corchorus capsularis genome sequencing.</title>
        <authorList>
            <person name="Alam M."/>
            <person name="Haque M.S."/>
            <person name="Islam M.S."/>
            <person name="Emdad E.M."/>
            <person name="Islam M.M."/>
            <person name="Ahmed B."/>
            <person name="Halim A."/>
            <person name="Hossen Q.M.M."/>
            <person name="Hossain M.Z."/>
            <person name="Ahmed R."/>
            <person name="Khan M.M."/>
            <person name="Islam R."/>
            <person name="Rashid M.M."/>
            <person name="Khan S.A."/>
            <person name="Rahman M.S."/>
            <person name="Alam M."/>
        </authorList>
    </citation>
    <scope>NUCLEOTIDE SEQUENCE [LARGE SCALE GENOMIC DNA]</scope>
    <source>
        <strain evidence="2">cv. CVL-1</strain>
        <tissue evidence="1">Whole seedling</tissue>
    </source>
</reference>
<dbReference type="Proteomes" id="UP000188268">
    <property type="component" value="Unassembled WGS sequence"/>
</dbReference>
<evidence type="ECO:0000313" key="1">
    <source>
        <dbReference type="EMBL" id="OMO95637.1"/>
    </source>
</evidence>
<dbReference type="EMBL" id="AWWV01007616">
    <property type="protein sequence ID" value="OMO95637.1"/>
    <property type="molecule type" value="Genomic_DNA"/>
</dbReference>
<keyword evidence="2" id="KW-1185">Reference proteome</keyword>
<sequence>MGLKTCFALAAGSCSPSNSSCWRGLGSFNVGGGGGGGRYLVGNTLAILGGLMYKYDKYKMEDKPSEIKGTA</sequence>
<proteinExistence type="predicted"/>
<dbReference type="Gramene" id="OMO95637">
    <property type="protein sequence ID" value="OMO95637"/>
    <property type="gene ID" value="CCACVL1_05338"/>
</dbReference>
<gene>
    <name evidence="1" type="ORF">CCACVL1_05338</name>
</gene>
<name>A0A1R3JLL2_COCAP</name>
<accession>A0A1R3JLL2</accession>
<organism evidence="1 2">
    <name type="scientific">Corchorus capsularis</name>
    <name type="common">Jute</name>
    <dbReference type="NCBI Taxonomy" id="210143"/>
    <lineage>
        <taxon>Eukaryota</taxon>
        <taxon>Viridiplantae</taxon>
        <taxon>Streptophyta</taxon>
        <taxon>Embryophyta</taxon>
        <taxon>Tracheophyta</taxon>
        <taxon>Spermatophyta</taxon>
        <taxon>Magnoliopsida</taxon>
        <taxon>eudicotyledons</taxon>
        <taxon>Gunneridae</taxon>
        <taxon>Pentapetalae</taxon>
        <taxon>rosids</taxon>
        <taxon>malvids</taxon>
        <taxon>Malvales</taxon>
        <taxon>Malvaceae</taxon>
        <taxon>Grewioideae</taxon>
        <taxon>Apeibeae</taxon>
        <taxon>Corchorus</taxon>
    </lineage>
</organism>
<protein>
    <submittedName>
        <fullName evidence="1">Uncharacterized protein</fullName>
    </submittedName>
</protein>